<organism evidence="5 6">
    <name type="scientific">Hymenobacter chitinivorans DSM 11115</name>
    <dbReference type="NCBI Taxonomy" id="1121954"/>
    <lineage>
        <taxon>Bacteria</taxon>
        <taxon>Pseudomonadati</taxon>
        <taxon>Bacteroidota</taxon>
        <taxon>Cytophagia</taxon>
        <taxon>Cytophagales</taxon>
        <taxon>Hymenobacteraceae</taxon>
        <taxon>Hymenobacter</taxon>
    </lineage>
</organism>
<reference evidence="5 6" key="1">
    <citation type="submission" date="2017-11" db="EMBL/GenBank/DDBJ databases">
        <title>Genomic Encyclopedia of Archaeal and Bacterial Type Strains, Phase II (KMG-II): From Individual Species to Whole Genera.</title>
        <authorList>
            <person name="Goeker M."/>
        </authorList>
    </citation>
    <scope>NUCLEOTIDE SEQUENCE [LARGE SCALE GENOMIC DNA]</scope>
    <source>
        <strain evidence="5 6">DSM 11115</strain>
    </source>
</reference>
<dbReference type="OrthoDB" id="9810734at2"/>
<dbReference type="InterPro" id="IPR036291">
    <property type="entry name" value="NAD(P)-bd_dom_sf"/>
</dbReference>
<keyword evidence="2" id="KW-0560">Oxidoreductase</keyword>
<evidence type="ECO:0000256" key="2">
    <source>
        <dbReference type="ARBA" id="ARBA00023002"/>
    </source>
</evidence>
<comment type="caution">
    <text evidence="5">The sequence shown here is derived from an EMBL/GenBank/DDBJ whole genome shotgun (WGS) entry which is preliminary data.</text>
</comment>
<evidence type="ECO:0000256" key="3">
    <source>
        <dbReference type="RuleBase" id="RU000363"/>
    </source>
</evidence>
<dbReference type="GO" id="GO:0016491">
    <property type="term" value="F:oxidoreductase activity"/>
    <property type="evidence" value="ECO:0007669"/>
    <property type="project" value="UniProtKB-KW"/>
</dbReference>
<comment type="similarity">
    <text evidence="1 3">Belongs to the short-chain dehydrogenases/reductases (SDR) family.</text>
</comment>
<name>A0A2M9BPJ0_9BACT</name>
<evidence type="ECO:0000313" key="6">
    <source>
        <dbReference type="Proteomes" id="UP000228535"/>
    </source>
</evidence>
<dbReference type="PRINTS" id="PR00081">
    <property type="entry name" value="GDHRDH"/>
</dbReference>
<dbReference type="RefSeq" id="WP_100335560.1">
    <property type="nucleotide sequence ID" value="NZ_PGFA01000001.1"/>
</dbReference>
<dbReference type="PRINTS" id="PR00080">
    <property type="entry name" value="SDRFAMILY"/>
</dbReference>
<protein>
    <submittedName>
        <fullName evidence="5">Putative oxidoreductase</fullName>
    </submittedName>
</protein>
<evidence type="ECO:0000313" key="5">
    <source>
        <dbReference type="EMBL" id="PJJ59876.1"/>
    </source>
</evidence>
<dbReference type="InterPro" id="IPR057326">
    <property type="entry name" value="KR_dom"/>
</dbReference>
<dbReference type="Proteomes" id="UP000228535">
    <property type="component" value="Unassembled WGS sequence"/>
</dbReference>
<dbReference type="SUPFAM" id="SSF51735">
    <property type="entry name" value="NAD(P)-binding Rossmann-fold domains"/>
    <property type="match status" value="1"/>
</dbReference>
<dbReference type="GO" id="GO:0016020">
    <property type="term" value="C:membrane"/>
    <property type="evidence" value="ECO:0007669"/>
    <property type="project" value="TreeGrafter"/>
</dbReference>
<evidence type="ECO:0000259" key="4">
    <source>
        <dbReference type="SMART" id="SM00822"/>
    </source>
</evidence>
<dbReference type="PANTHER" id="PTHR44196:SF1">
    <property type="entry name" value="DEHYDROGENASE_REDUCTASE SDR FAMILY MEMBER 7B"/>
    <property type="match status" value="1"/>
</dbReference>
<dbReference type="SMART" id="SM00822">
    <property type="entry name" value="PKS_KR"/>
    <property type="match status" value="1"/>
</dbReference>
<feature type="domain" description="Ketoreductase" evidence="4">
    <location>
        <begin position="6"/>
        <end position="173"/>
    </location>
</feature>
<gene>
    <name evidence="5" type="ORF">CLV45_1298</name>
</gene>
<proteinExistence type="inferred from homology"/>
<dbReference type="InterPro" id="IPR020904">
    <property type="entry name" value="Sc_DH/Rdtase_CS"/>
</dbReference>
<dbReference type="PROSITE" id="PS00061">
    <property type="entry name" value="ADH_SHORT"/>
    <property type="match status" value="1"/>
</dbReference>
<dbReference type="Gene3D" id="3.40.50.720">
    <property type="entry name" value="NAD(P)-binding Rossmann-like Domain"/>
    <property type="match status" value="1"/>
</dbReference>
<dbReference type="InterPro" id="IPR002347">
    <property type="entry name" value="SDR_fam"/>
</dbReference>
<keyword evidence="6" id="KW-1185">Reference proteome</keyword>
<dbReference type="Pfam" id="PF00106">
    <property type="entry name" value="adh_short"/>
    <property type="match status" value="1"/>
</dbReference>
<sequence length="245" mass="26514">MNLANNTVLITGGASGIGLALAERFVKAGSQVIVVGRREDKLREAQAQLPGLHTRVCDVASAADRQALLYWVQTEFAQVNVLVNNAGIQNRLQLAQDTEDWEARRQELIINLEAPIHLTLLFIPHLQQQPNPAIINVTSGLSFAPAAFAPIYSATKAALHSFTLSLRHQLAATPIQVLEIVPPAVNTDLGGAGLHTFGVPVDAFADSVMERLAAGEEEVGYGTSEEIRQAVRQVTDARFQLINNR</sequence>
<dbReference type="PANTHER" id="PTHR44196">
    <property type="entry name" value="DEHYDROGENASE/REDUCTASE SDR FAMILY MEMBER 7B"/>
    <property type="match status" value="1"/>
</dbReference>
<dbReference type="EMBL" id="PGFA01000001">
    <property type="protein sequence ID" value="PJJ59876.1"/>
    <property type="molecule type" value="Genomic_DNA"/>
</dbReference>
<dbReference type="AlphaFoldDB" id="A0A2M9BPJ0"/>
<accession>A0A2M9BPJ0</accession>
<evidence type="ECO:0000256" key="1">
    <source>
        <dbReference type="ARBA" id="ARBA00006484"/>
    </source>
</evidence>